<gene>
    <name evidence="1" type="ORF">NYP84_07975</name>
</gene>
<proteinExistence type="predicted"/>
<name>A0ABY5XCD4_ERWPY</name>
<protein>
    <submittedName>
        <fullName evidence="1">Uncharacterized protein</fullName>
    </submittedName>
</protein>
<sequence length="302" mass="34315">MSLLFNFRPLVVSPQLAERIGLNEAIVLQQINYWLNDVEARYEHAGRRWVYNTYEEWQKQFPFWSIPTIKRTLVSLEKLGVVIAEKLQKSQCNHTKYYTVNYQSEYLIDRIKLTQSSSSDCSVPDGIKLTPSIEPDCAFLTKSTYIDYSNTTTDIKDLPSPKKTVSARSKNRVSEPKETELQAACRETWRSYCSVYISRYGTQPIRNQTVNSQIKSFVRRVGIGEAPRIAEFYVSLNDGFYVRKCHPVGSLLADAEGLHTQWATGVAMTGTRARQMDESQANADAAGEAIAMLRAKRSAERG</sequence>
<dbReference type="EMBL" id="CP103445">
    <property type="protein sequence ID" value="UWS35068.1"/>
    <property type="molecule type" value="Genomic_DNA"/>
</dbReference>
<evidence type="ECO:0000313" key="2">
    <source>
        <dbReference type="Proteomes" id="UP001058553"/>
    </source>
</evidence>
<dbReference type="Proteomes" id="UP001058553">
    <property type="component" value="Chromosome"/>
</dbReference>
<organism evidence="1 2">
    <name type="scientific">Erwinia pyrifoliae</name>
    <dbReference type="NCBI Taxonomy" id="79967"/>
    <lineage>
        <taxon>Bacteria</taxon>
        <taxon>Pseudomonadati</taxon>
        <taxon>Pseudomonadota</taxon>
        <taxon>Gammaproteobacteria</taxon>
        <taxon>Enterobacterales</taxon>
        <taxon>Erwiniaceae</taxon>
        <taxon>Erwinia</taxon>
    </lineage>
</organism>
<keyword evidence="2" id="KW-1185">Reference proteome</keyword>
<dbReference type="RefSeq" id="WP_012668056.1">
    <property type="nucleotide sequence ID" value="NZ_CP023567.1"/>
</dbReference>
<accession>A0ABY5XCD4</accession>
<dbReference type="GeneID" id="92237093"/>
<evidence type="ECO:0000313" key="1">
    <source>
        <dbReference type="EMBL" id="UWS35068.1"/>
    </source>
</evidence>
<reference evidence="1" key="1">
    <citation type="submission" date="2022-07" db="EMBL/GenBank/DDBJ databases">
        <title>Genetic diversity of Erwinia pyrifoliae.</title>
        <authorList>
            <person name="Park D.S."/>
            <person name="Ham H."/>
        </authorList>
    </citation>
    <scope>NUCLEOTIDE SEQUENCE</scope>
    <source>
        <strain evidence="1">CP201486</strain>
    </source>
</reference>